<evidence type="ECO:0000256" key="1">
    <source>
        <dbReference type="SAM" id="MobiDB-lite"/>
    </source>
</evidence>
<evidence type="ECO:0000313" key="3">
    <source>
        <dbReference type="EMBL" id="CAJ0579061.1"/>
    </source>
</evidence>
<dbReference type="Pfam" id="PF00248">
    <property type="entry name" value="Aldo_ket_red"/>
    <property type="match status" value="2"/>
</dbReference>
<feature type="non-terminal residue" evidence="3">
    <location>
        <position position="403"/>
    </location>
</feature>
<dbReference type="EMBL" id="CATQJA010002655">
    <property type="protein sequence ID" value="CAJ0579061.1"/>
    <property type="molecule type" value="Genomic_DNA"/>
</dbReference>
<evidence type="ECO:0000259" key="2">
    <source>
        <dbReference type="Pfam" id="PF00248"/>
    </source>
</evidence>
<dbReference type="SUPFAM" id="SSF51430">
    <property type="entry name" value="NAD(P)-linked oxidoreductase"/>
    <property type="match status" value="1"/>
</dbReference>
<organism evidence="3 4">
    <name type="scientific">Mesorhabditis spiculigera</name>
    <dbReference type="NCBI Taxonomy" id="96644"/>
    <lineage>
        <taxon>Eukaryota</taxon>
        <taxon>Metazoa</taxon>
        <taxon>Ecdysozoa</taxon>
        <taxon>Nematoda</taxon>
        <taxon>Chromadorea</taxon>
        <taxon>Rhabditida</taxon>
        <taxon>Rhabditina</taxon>
        <taxon>Rhabditomorpha</taxon>
        <taxon>Rhabditoidea</taxon>
        <taxon>Rhabditidae</taxon>
        <taxon>Mesorhabditinae</taxon>
        <taxon>Mesorhabditis</taxon>
    </lineage>
</organism>
<accession>A0AA36G811</accession>
<evidence type="ECO:0000313" key="4">
    <source>
        <dbReference type="Proteomes" id="UP001177023"/>
    </source>
</evidence>
<dbReference type="PANTHER" id="PTHR42686">
    <property type="entry name" value="GH17980P-RELATED"/>
    <property type="match status" value="1"/>
</dbReference>
<feature type="region of interest" description="Disordered" evidence="1">
    <location>
        <begin position="1"/>
        <end position="33"/>
    </location>
</feature>
<comment type="caution">
    <text evidence="3">The sequence shown here is derived from an EMBL/GenBank/DDBJ whole genome shotgun (WGS) entry which is preliminary data.</text>
</comment>
<dbReference type="InterPro" id="IPR020471">
    <property type="entry name" value="AKR"/>
</dbReference>
<dbReference type="InterPro" id="IPR023210">
    <property type="entry name" value="NADP_OxRdtase_dom"/>
</dbReference>
<dbReference type="InterPro" id="IPR036812">
    <property type="entry name" value="NAD(P)_OxRdtase_dom_sf"/>
</dbReference>
<dbReference type="AlphaFoldDB" id="A0AA36G811"/>
<keyword evidence="4" id="KW-1185">Reference proteome</keyword>
<feature type="domain" description="NADP-dependent oxidoreductase" evidence="2">
    <location>
        <begin position="114"/>
        <end position="274"/>
    </location>
</feature>
<feature type="domain" description="NADP-dependent oxidoreductase" evidence="2">
    <location>
        <begin position="63"/>
        <end position="112"/>
    </location>
</feature>
<dbReference type="GO" id="GO:0016491">
    <property type="term" value="F:oxidoreductase activity"/>
    <property type="evidence" value="ECO:0007669"/>
    <property type="project" value="InterPro"/>
</dbReference>
<protein>
    <recommendedName>
        <fullName evidence="2">NADP-dependent oxidoreductase domain-containing protein</fullName>
    </recommendedName>
</protein>
<dbReference type="Gene3D" id="3.20.20.100">
    <property type="entry name" value="NADP-dependent oxidoreductase domain"/>
    <property type="match status" value="2"/>
</dbReference>
<dbReference type="PANTHER" id="PTHR42686:SF1">
    <property type="entry name" value="GH17980P-RELATED"/>
    <property type="match status" value="1"/>
</dbReference>
<dbReference type="Proteomes" id="UP001177023">
    <property type="component" value="Unassembled WGS sequence"/>
</dbReference>
<proteinExistence type="predicted"/>
<gene>
    <name evidence="3" type="ORF">MSPICULIGERA_LOCUS17294</name>
</gene>
<feature type="compositionally biased region" description="Basic and acidic residues" evidence="1">
    <location>
        <begin position="1"/>
        <end position="24"/>
    </location>
</feature>
<dbReference type="GO" id="GO:0005829">
    <property type="term" value="C:cytosol"/>
    <property type="evidence" value="ECO:0007669"/>
    <property type="project" value="TreeGrafter"/>
</dbReference>
<sequence length="403" mass="44543">MNGQKHQLEAKTARQRLADRKKQDSSTSGLPSTFVPGFHEEAVVRRMPYRILGNTGLKVSVVSFGSAAIGGLFGDIDDSISEMIESALKQGINLIDTAYWYGQARSESILGKLHDVEFDPTISIVLNETLQALEMARASGKVRHLGIAGYPLKKIRAIIENSPAKIDVVLTYSHATLNDNSLGEVVPFFQSVGIAVLNGSPLSMGLLSSEGPPPWHPANQQVREAVLAAEEYVHSKNLRLERLALDYSMHFPGTVSCLVGIGSMIQLDEAIRIGETCDGKRSTSLSEVERRVRDRIMRRHFDALNNQGWEGVDVARYWKRLKTLGLGSLATHRRHASVESLASTLNGLSMDSFSEFRKTPGNSMSRASSVVPISGRMEAIEENRRLRRPFLAKETSRDFSWKP</sequence>
<reference evidence="3" key="1">
    <citation type="submission" date="2023-06" db="EMBL/GenBank/DDBJ databases">
        <authorList>
            <person name="Delattre M."/>
        </authorList>
    </citation>
    <scope>NUCLEOTIDE SEQUENCE</scope>
    <source>
        <strain evidence="3">AF72</strain>
    </source>
</reference>
<name>A0AA36G811_9BILA</name>